<evidence type="ECO:0000313" key="3">
    <source>
        <dbReference type="Proteomes" id="UP001151760"/>
    </source>
</evidence>
<feature type="domain" description="Reverse transcriptase" evidence="1">
    <location>
        <begin position="1"/>
        <end position="267"/>
    </location>
</feature>
<evidence type="ECO:0000313" key="2">
    <source>
        <dbReference type="EMBL" id="GJS60706.1"/>
    </source>
</evidence>
<proteinExistence type="predicted"/>
<dbReference type="SUPFAM" id="SSF56672">
    <property type="entry name" value="DNA/RNA polymerases"/>
    <property type="match status" value="1"/>
</dbReference>
<name>A0ABQ4X789_9ASTR</name>
<dbReference type="PANTHER" id="PTHR33116:SF84">
    <property type="entry name" value="RNA-DIRECTED DNA POLYMERASE"/>
    <property type="match status" value="1"/>
</dbReference>
<accession>A0ABQ4X789</accession>
<dbReference type="PROSITE" id="PS50878">
    <property type="entry name" value="RT_POL"/>
    <property type="match status" value="1"/>
</dbReference>
<dbReference type="InterPro" id="IPR000477">
    <property type="entry name" value="RT_dom"/>
</dbReference>
<keyword evidence="3" id="KW-1185">Reference proteome</keyword>
<dbReference type="Pfam" id="PF00078">
    <property type="entry name" value="RVT_1"/>
    <property type="match status" value="1"/>
</dbReference>
<dbReference type="PANTHER" id="PTHR33116">
    <property type="entry name" value="REVERSE TRANSCRIPTASE ZINC-BINDING DOMAIN-CONTAINING PROTEIN-RELATED-RELATED"/>
    <property type="match status" value="1"/>
</dbReference>
<gene>
    <name evidence="2" type="ORF">Tco_0655490</name>
</gene>
<dbReference type="InterPro" id="IPR043502">
    <property type="entry name" value="DNA/RNA_pol_sf"/>
</dbReference>
<comment type="caution">
    <text evidence="2">The sequence shown here is derived from an EMBL/GenBank/DDBJ whole genome shotgun (WGS) entry which is preliminary data.</text>
</comment>
<dbReference type="EMBL" id="BQNB010009239">
    <property type="protein sequence ID" value="GJS60706.1"/>
    <property type="molecule type" value="Genomic_DNA"/>
</dbReference>
<reference evidence="2" key="2">
    <citation type="submission" date="2022-01" db="EMBL/GenBank/DDBJ databases">
        <authorList>
            <person name="Yamashiro T."/>
            <person name="Shiraishi A."/>
            <person name="Satake H."/>
            <person name="Nakayama K."/>
        </authorList>
    </citation>
    <scope>NUCLEOTIDE SEQUENCE</scope>
</reference>
<dbReference type="Proteomes" id="UP001151760">
    <property type="component" value="Unassembled WGS sequence"/>
</dbReference>
<protein>
    <recommendedName>
        <fullName evidence="1">Reverse transcriptase domain-containing protein</fullName>
    </recommendedName>
</protein>
<organism evidence="2 3">
    <name type="scientific">Tanacetum coccineum</name>
    <dbReference type="NCBI Taxonomy" id="301880"/>
    <lineage>
        <taxon>Eukaryota</taxon>
        <taxon>Viridiplantae</taxon>
        <taxon>Streptophyta</taxon>
        <taxon>Embryophyta</taxon>
        <taxon>Tracheophyta</taxon>
        <taxon>Spermatophyta</taxon>
        <taxon>Magnoliopsida</taxon>
        <taxon>eudicotyledons</taxon>
        <taxon>Gunneridae</taxon>
        <taxon>Pentapetalae</taxon>
        <taxon>asterids</taxon>
        <taxon>campanulids</taxon>
        <taxon>Asterales</taxon>
        <taxon>Asteraceae</taxon>
        <taxon>Asteroideae</taxon>
        <taxon>Anthemideae</taxon>
        <taxon>Anthemidinae</taxon>
        <taxon>Tanacetum</taxon>
    </lineage>
</organism>
<sequence length="476" mass="53358">MKSSSPAILPILCKNSRARIDILFDSNNNEVMGAGVPEVFVNHYEAFLGMAPDCDMLDTEGLLRNKVSDAVASDMVRPISNEEIRCTMFDIGGDRAPRPDGFTSALFKKGFHPTMIKWIMACVSSASFSICINGDVHGFIKGKRGLRQGDPLSPYLFTLVMEVLTLILKRRVSVSETFRYHHYCDELELINVCFADDLFIFARGDTNSVCVIMEGLDEFKKTSGLVPSLPKITVFFFNVPNYVKNEILNIMPFAEGKLPVRYLGVPLISSRLLNRDCKALVNQAKNRIGDWKNKSLSFAGRLQLYTSVLSSMQVFWASVLLIPKGIVYDIHQLIRGFLWCNGEYKRGKAKVAWDVISLPKAEGGLGIRSLEMFNIALMTKYIWSDISKRKSLWLWGTVWPYFWSKIGNGGDTSVLFDNWCPYSPIAKQITPRNVANAGYSMACSVADLVADGAWNWPQHWLMKAPNIGILSAPDIN</sequence>
<evidence type="ECO:0000259" key="1">
    <source>
        <dbReference type="PROSITE" id="PS50878"/>
    </source>
</evidence>
<reference evidence="2" key="1">
    <citation type="journal article" date="2022" name="Int. J. Mol. Sci.">
        <title>Draft Genome of Tanacetum Coccineum: Genomic Comparison of Closely Related Tanacetum-Family Plants.</title>
        <authorList>
            <person name="Yamashiro T."/>
            <person name="Shiraishi A."/>
            <person name="Nakayama K."/>
            <person name="Satake H."/>
        </authorList>
    </citation>
    <scope>NUCLEOTIDE SEQUENCE</scope>
</reference>